<organism evidence="14 15">
    <name type="scientific">Fundulus heteroclitus</name>
    <name type="common">Killifish</name>
    <name type="synonym">Mummichog</name>
    <dbReference type="NCBI Taxonomy" id="8078"/>
    <lineage>
        <taxon>Eukaryota</taxon>
        <taxon>Metazoa</taxon>
        <taxon>Chordata</taxon>
        <taxon>Craniata</taxon>
        <taxon>Vertebrata</taxon>
        <taxon>Euteleostomi</taxon>
        <taxon>Actinopterygii</taxon>
        <taxon>Neopterygii</taxon>
        <taxon>Teleostei</taxon>
        <taxon>Neoteleostei</taxon>
        <taxon>Acanthomorphata</taxon>
        <taxon>Ovalentaria</taxon>
        <taxon>Atherinomorphae</taxon>
        <taxon>Cyprinodontiformes</taxon>
        <taxon>Fundulidae</taxon>
        <taxon>Fundulus</taxon>
    </lineage>
</organism>
<feature type="transmembrane region" description="Helical" evidence="12">
    <location>
        <begin position="732"/>
        <end position="754"/>
    </location>
</feature>
<dbReference type="Gene3D" id="3.40.50.2300">
    <property type="match status" value="2"/>
</dbReference>
<evidence type="ECO:0000259" key="13">
    <source>
        <dbReference type="PROSITE" id="PS50259"/>
    </source>
</evidence>
<protein>
    <submittedName>
        <fullName evidence="14">Taste receptor type 1 member 2-like</fullName>
    </submittedName>
</protein>
<comment type="subcellular location">
    <subcellularLocation>
        <location evidence="1">Cell membrane</location>
        <topology evidence="1">Multi-pass membrane protein</topology>
    </subcellularLocation>
</comment>
<dbReference type="PROSITE" id="PS50259">
    <property type="entry name" value="G_PROTEIN_RECEP_F3_4"/>
    <property type="match status" value="1"/>
</dbReference>
<keyword evidence="8" id="KW-0675">Receptor</keyword>
<name>A0A3Q2TYS1_FUNHE</name>
<keyword evidence="2" id="KW-1003">Cell membrane</keyword>
<reference evidence="14" key="1">
    <citation type="submission" date="2025-08" db="UniProtKB">
        <authorList>
            <consortium name="Ensembl"/>
        </authorList>
    </citation>
    <scope>IDENTIFICATION</scope>
</reference>
<feature type="domain" description="G-protein coupled receptors family 3 profile" evidence="13">
    <location>
        <begin position="538"/>
        <end position="802"/>
    </location>
</feature>
<dbReference type="Pfam" id="PF01094">
    <property type="entry name" value="ANF_receptor"/>
    <property type="match status" value="1"/>
</dbReference>
<dbReference type="InterPro" id="IPR028082">
    <property type="entry name" value="Peripla_BP_I"/>
</dbReference>
<dbReference type="InterPro" id="IPR000068">
    <property type="entry name" value="GPCR_3_Ca_sens_rcpt-rel"/>
</dbReference>
<evidence type="ECO:0000256" key="1">
    <source>
        <dbReference type="ARBA" id="ARBA00004651"/>
    </source>
</evidence>
<dbReference type="Pfam" id="PF00003">
    <property type="entry name" value="7tm_3"/>
    <property type="match status" value="1"/>
</dbReference>
<dbReference type="InterPro" id="IPR001828">
    <property type="entry name" value="ANF_lig-bd_rcpt"/>
</dbReference>
<dbReference type="InterPro" id="IPR011500">
    <property type="entry name" value="GPCR_3_9-Cys_dom"/>
</dbReference>
<keyword evidence="7 12" id="KW-0472">Membrane</keyword>
<dbReference type="Pfam" id="PF07562">
    <property type="entry name" value="NCD3G"/>
    <property type="match status" value="1"/>
</dbReference>
<dbReference type="PRINTS" id="PR00592">
    <property type="entry name" value="CASENSINGR"/>
</dbReference>
<reference evidence="14" key="2">
    <citation type="submission" date="2025-09" db="UniProtKB">
        <authorList>
            <consortium name="Ensembl"/>
        </authorList>
    </citation>
    <scope>IDENTIFICATION</scope>
</reference>
<evidence type="ECO:0000313" key="14">
    <source>
        <dbReference type="Ensembl" id="ENSFHEP00000022140.1"/>
    </source>
</evidence>
<feature type="transmembrane region" description="Helical" evidence="12">
    <location>
        <begin position="760"/>
        <end position="780"/>
    </location>
</feature>
<dbReference type="STRING" id="8078.ENSFHEP00000022140"/>
<dbReference type="SUPFAM" id="SSF53822">
    <property type="entry name" value="Periplasmic binding protein-like I"/>
    <property type="match status" value="1"/>
</dbReference>
<dbReference type="Ensembl" id="ENSFHET00000013677.1">
    <property type="protein sequence ID" value="ENSFHEP00000022140.1"/>
    <property type="gene ID" value="ENSFHEG00000002316.1"/>
</dbReference>
<keyword evidence="15" id="KW-1185">Reference proteome</keyword>
<evidence type="ECO:0000256" key="2">
    <source>
        <dbReference type="ARBA" id="ARBA00022475"/>
    </source>
</evidence>
<evidence type="ECO:0000256" key="3">
    <source>
        <dbReference type="ARBA" id="ARBA00022692"/>
    </source>
</evidence>
<evidence type="ECO:0000256" key="9">
    <source>
        <dbReference type="ARBA" id="ARBA00023180"/>
    </source>
</evidence>
<dbReference type="FunFam" id="3.40.50.2300:FF:000016">
    <property type="entry name" value="Taste 1 receptor member 2"/>
    <property type="match status" value="1"/>
</dbReference>
<keyword evidence="5 12" id="KW-1133">Transmembrane helix</keyword>
<evidence type="ECO:0000313" key="15">
    <source>
        <dbReference type="Proteomes" id="UP000265000"/>
    </source>
</evidence>
<sequence>TFHGEERSPNLTAATASQFELAGDYLIGGLFDIHHENERLPREKPESITCSSRPFILSSYRRFQLMRFSVEEINNSTRLLPNVSLGYKILDLCSDTQNFPGVFSLIAGNRFLQPWNDSQRATSKMITVVGSYTSSATLSVAPLFMMDFFPMVSYGAASSVFSSKKKFPSFLRTVHPNKDVIEVVLAILQEFDWRWVSFLHINDDYGRDGRDLFIREIEHTEICLGYTKGLDQNTNYSQVFQQMQSVRIHVAIVFAPEWTAEALIKAAIKHKVTNKVWIAGDAWSLHKELPKENGIENIGTVLGIAEPKMAIPGFSDFIHSFKARSQQEEGMQERFCSQTCNCSSPTAEEIINTDPSFNFPVYSAVYAVAHALHAVLQCDTGSCNRNITADPHRVLKELWNSNFTLLNQRVQFDENGDPYFGSYAIVFWNETGDAERVGFYSYHPSNQFVINRTKIKWHGNGSVPRSVCSEECESGFAKELVGLHRCCFNCEKCQPGSYINSTANPYICSNCSKTEWSEEGSISCHQRVEDYMPFSHGGAVVIMLGALAFVGLAAAVSVLFFINYDTPVVKSAGGPMCFLILGCLSLSSVSIFFNFGKPTTAFCILQFLPFQFFFTVCLACFVVRSFQIVCIFKIAKKFPNILSWWMKYKGHWLVISVAFISQALLLIISYSTEPPNPHSDAELHPDKIIHQCGHNFNSILGPLLLKALLVILSFGFSYVGKDLPKNYNEAKAITFCLLLLIIIWIISITTHQLYSGKSVQVIYAMAVLCSIYSFLFWYFLPKCYIIMFQPQKNTQQYFQSLIRSYTKIVTQ</sequence>
<evidence type="ECO:0000256" key="7">
    <source>
        <dbReference type="ARBA" id="ARBA00023136"/>
    </source>
</evidence>
<dbReference type="PANTHER" id="PTHR24061:SF441">
    <property type="entry name" value="TASTE RECEPTOR TYPE 1 MEMBER 2B-RELATED"/>
    <property type="match status" value="1"/>
</dbReference>
<evidence type="ECO:0000256" key="8">
    <source>
        <dbReference type="ARBA" id="ARBA00023170"/>
    </source>
</evidence>
<dbReference type="PANTHER" id="PTHR24061">
    <property type="entry name" value="CALCIUM-SENSING RECEPTOR-RELATED"/>
    <property type="match status" value="1"/>
</dbReference>
<evidence type="ECO:0000256" key="4">
    <source>
        <dbReference type="ARBA" id="ARBA00022729"/>
    </source>
</evidence>
<feature type="transmembrane region" description="Helical" evidence="12">
    <location>
        <begin position="652"/>
        <end position="670"/>
    </location>
</feature>
<keyword evidence="6" id="KW-0297">G-protein coupled receptor</keyword>
<dbReference type="InterPro" id="IPR000337">
    <property type="entry name" value="GPCR_3"/>
</dbReference>
<evidence type="ECO:0000256" key="5">
    <source>
        <dbReference type="ARBA" id="ARBA00022989"/>
    </source>
</evidence>
<feature type="transmembrane region" description="Helical" evidence="12">
    <location>
        <begin position="703"/>
        <end position="720"/>
    </location>
</feature>
<dbReference type="PROSITE" id="PS00980">
    <property type="entry name" value="G_PROTEIN_RECEP_F3_2"/>
    <property type="match status" value="1"/>
</dbReference>
<dbReference type="GO" id="GO:0050909">
    <property type="term" value="P:sensory perception of taste"/>
    <property type="evidence" value="ECO:0007669"/>
    <property type="project" value="UniProtKB-ARBA"/>
</dbReference>
<evidence type="ECO:0000256" key="6">
    <source>
        <dbReference type="ARBA" id="ARBA00023040"/>
    </source>
</evidence>
<dbReference type="Proteomes" id="UP000265000">
    <property type="component" value="Unplaced"/>
</dbReference>
<feature type="transmembrane region" description="Helical" evidence="12">
    <location>
        <begin position="539"/>
        <end position="564"/>
    </location>
</feature>
<feature type="transmembrane region" description="Helical" evidence="12">
    <location>
        <begin position="607"/>
        <end position="632"/>
    </location>
</feature>
<evidence type="ECO:0000256" key="12">
    <source>
        <dbReference type="SAM" id="Phobius"/>
    </source>
</evidence>
<dbReference type="FunFam" id="2.10.50.30:FF:000004">
    <property type="entry name" value="Taste receptor type 1 member 3-like protein"/>
    <property type="match status" value="1"/>
</dbReference>
<comment type="similarity">
    <text evidence="11">Belongs to the G-protein coupled receptor 3 family. TAS1R subfamily.</text>
</comment>
<dbReference type="InterPro" id="IPR017979">
    <property type="entry name" value="GPCR_3_CS"/>
</dbReference>
<dbReference type="GO" id="GO:0005886">
    <property type="term" value="C:plasma membrane"/>
    <property type="evidence" value="ECO:0007669"/>
    <property type="project" value="UniProtKB-SubCell"/>
</dbReference>
<keyword evidence="3 12" id="KW-0812">Transmembrane</keyword>
<feature type="transmembrane region" description="Helical" evidence="12">
    <location>
        <begin position="576"/>
        <end position="595"/>
    </location>
</feature>
<dbReference type="AlphaFoldDB" id="A0A3Q2TYS1"/>
<evidence type="ECO:0000256" key="10">
    <source>
        <dbReference type="ARBA" id="ARBA00023224"/>
    </source>
</evidence>
<keyword evidence="4" id="KW-0732">Signal</keyword>
<dbReference type="PRINTS" id="PR00248">
    <property type="entry name" value="GPCRMGR"/>
</dbReference>
<accession>A0A3Q2TYS1</accession>
<proteinExistence type="inferred from homology"/>
<evidence type="ECO:0000256" key="11">
    <source>
        <dbReference type="ARBA" id="ARBA00038492"/>
    </source>
</evidence>
<keyword evidence="9" id="KW-0325">Glycoprotein</keyword>
<dbReference type="InterPro" id="IPR038550">
    <property type="entry name" value="GPCR_3_9-Cys_sf"/>
</dbReference>
<keyword evidence="10" id="KW-0807">Transducer</keyword>
<dbReference type="GO" id="GO:0004930">
    <property type="term" value="F:G protein-coupled receptor activity"/>
    <property type="evidence" value="ECO:0007669"/>
    <property type="project" value="UniProtKB-KW"/>
</dbReference>
<dbReference type="Gene3D" id="2.10.50.30">
    <property type="entry name" value="GPCR, family 3, nine cysteines domain"/>
    <property type="match status" value="1"/>
</dbReference>
<dbReference type="InterPro" id="IPR017978">
    <property type="entry name" value="GPCR_3_C"/>
</dbReference>
<dbReference type="GeneTree" id="ENSGT00940000156136"/>